<dbReference type="Pfam" id="PF01434">
    <property type="entry name" value="Peptidase_M41"/>
    <property type="match status" value="1"/>
</dbReference>
<dbReference type="InterPro" id="IPR003593">
    <property type="entry name" value="AAA+_ATPase"/>
</dbReference>
<dbReference type="GO" id="GO:0005886">
    <property type="term" value="C:plasma membrane"/>
    <property type="evidence" value="ECO:0007669"/>
    <property type="project" value="TreeGrafter"/>
</dbReference>
<evidence type="ECO:0000259" key="2">
    <source>
        <dbReference type="SMART" id="SM00382"/>
    </source>
</evidence>
<dbReference type="GO" id="GO:0004222">
    <property type="term" value="F:metalloendopeptidase activity"/>
    <property type="evidence" value="ECO:0007669"/>
    <property type="project" value="InterPro"/>
</dbReference>
<dbReference type="Proteomes" id="UP000294215">
    <property type="component" value="Unassembled WGS sequence"/>
</dbReference>
<sequence>MNMRRIATMTTAHATYGVGLKAAMRFGGAFAKGAALRDTIIILKLPPQADEIGYEIAAKLVVKNTTRLEGFRVLRADVTRKGLLDTERLDVALDLGGPLIVLWPFALRIPAYLVAAADRIVEVRPVRPFHLVAAVKQVEGRTLGIDEAARLLEYPLASAFASMRAGRPMEIILNRLDASLLGSDPPPSGPRLEELEGYGDARDWGLALADDIRGWQRNEIRWSEVDRGILLSGPPGSGKTLFASALARTCGIEIVATSVSRWQSAGHLGDMLRAMRMSFQEAAAKRPCVLFLDELDSIGDRAAFRGDHVHYSTQVVNGLLELVDGHDRLEGVVLVGASNFPERIDAALLRAGRLDRHVVIPLPGAEARRSLCRRFISNDMSESDVDTIVQATPGFSGADFERVGREVRRRARRDGTEVTVGLALSVLPPALKIEGERRRTVAVHEAGHAIVGIHLKIGRLDSLVVARDVRGSGVAAGFANFVLDSDVERDRQTFLSQIAMLLGGRLAEEVILGSAYEGSGGEGSDIHKATDLATLMEVQFGMGEALGYFRAITSADLDDLRRRIPAVRERVEMVLLKQWKRARAIVEEYAEIIELVASQLSARGRIEGAEVERLMPTKRQGASR</sequence>
<name>A0AB38HQZ0_9HYPH</name>
<dbReference type="GO" id="GO:0005524">
    <property type="term" value="F:ATP binding"/>
    <property type="evidence" value="ECO:0007669"/>
    <property type="project" value="UniProtKB-KW"/>
</dbReference>
<dbReference type="PROSITE" id="PS00674">
    <property type="entry name" value="AAA"/>
    <property type="match status" value="1"/>
</dbReference>
<evidence type="ECO:0000313" key="4">
    <source>
        <dbReference type="Proteomes" id="UP000294215"/>
    </source>
</evidence>
<dbReference type="SMART" id="SM00382">
    <property type="entry name" value="AAA"/>
    <property type="match status" value="1"/>
</dbReference>
<comment type="caution">
    <text evidence="3">The sequence shown here is derived from an EMBL/GenBank/DDBJ whole genome shotgun (WGS) entry which is preliminary data.</text>
</comment>
<dbReference type="GO" id="GO:0016887">
    <property type="term" value="F:ATP hydrolysis activity"/>
    <property type="evidence" value="ECO:0007669"/>
    <property type="project" value="InterPro"/>
</dbReference>
<dbReference type="CDD" id="cd19481">
    <property type="entry name" value="RecA-like_protease"/>
    <property type="match status" value="1"/>
</dbReference>
<feature type="domain" description="AAA+ ATPase" evidence="2">
    <location>
        <begin position="225"/>
        <end position="364"/>
    </location>
</feature>
<dbReference type="SUPFAM" id="SSF140990">
    <property type="entry name" value="FtsH protease domain-like"/>
    <property type="match status" value="1"/>
</dbReference>
<dbReference type="RefSeq" id="WP_130774566.1">
    <property type="nucleotide sequence ID" value="NZ_SIMR01000009.1"/>
</dbReference>
<dbReference type="PANTHER" id="PTHR23076:SF97">
    <property type="entry name" value="ATP-DEPENDENT ZINC METALLOPROTEASE YME1L1"/>
    <property type="match status" value="1"/>
</dbReference>
<keyword evidence="1" id="KW-0067">ATP-binding</keyword>
<accession>A0AB38HQZ0</accession>
<dbReference type="AlphaFoldDB" id="A0AB38HQZ0"/>
<keyword evidence="1" id="KW-0547">Nucleotide-binding</keyword>
<dbReference type="GO" id="GO:0004176">
    <property type="term" value="F:ATP-dependent peptidase activity"/>
    <property type="evidence" value="ECO:0007669"/>
    <property type="project" value="InterPro"/>
</dbReference>
<comment type="similarity">
    <text evidence="1">Belongs to the AAA ATPase family.</text>
</comment>
<dbReference type="EMBL" id="SIMR01000009">
    <property type="protein sequence ID" value="TBC01912.1"/>
    <property type="molecule type" value="Genomic_DNA"/>
</dbReference>
<dbReference type="InterPro" id="IPR027417">
    <property type="entry name" value="P-loop_NTPase"/>
</dbReference>
<dbReference type="Gene3D" id="1.10.8.60">
    <property type="match status" value="1"/>
</dbReference>
<reference evidence="3 4" key="1">
    <citation type="submission" date="2019-02" db="EMBL/GenBank/DDBJ databases">
        <title>The genomic architecture of introgression among sibling species of bacteria.</title>
        <authorList>
            <person name="Cavassim M.I.A."/>
            <person name="Moeskjaer S."/>
            <person name="Moslemi C."/>
            <person name="Fields B."/>
            <person name="Bachmann A."/>
            <person name="Vilhjalmsson B."/>
            <person name="Schierup M.H."/>
            <person name="Young J.P.W."/>
            <person name="Andersen S.U."/>
        </authorList>
    </citation>
    <scope>NUCLEOTIDE SEQUENCE [LARGE SCALE GENOMIC DNA]</scope>
    <source>
        <strain evidence="3 4">SM92</strain>
    </source>
</reference>
<dbReference type="GO" id="GO:0006508">
    <property type="term" value="P:proteolysis"/>
    <property type="evidence" value="ECO:0007669"/>
    <property type="project" value="InterPro"/>
</dbReference>
<dbReference type="Pfam" id="PF00004">
    <property type="entry name" value="AAA"/>
    <property type="match status" value="1"/>
</dbReference>
<evidence type="ECO:0000313" key="3">
    <source>
        <dbReference type="EMBL" id="TBC01912.1"/>
    </source>
</evidence>
<dbReference type="Gene3D" id="1.20.58.760">
    <property type="entry name" value="Peptidase M41"/>
    <property type="match status" value="1"/>
</dbReference>
<dbReference type="InterPro" id="IPR003959">
    <property type="entry name" value="ATPase_AAA_core"/>
</dbReference>
<organism evidence="3 4">
    <name type="scientific">Rhizobium ruizarguesonis</name>
    <dbReference type="NCBI Taxonomy" id="2081791"/>
    <lineage>
        <taxon>Bacteria</taxon>
        <taxon>Pseudomonadati</taxon>
        <taxon>Pseudomonadota</taxon>
        <taxon>Alphaproteobacteria</taxon>
        <taxon>Hyphomicrobiales</taxon>
        <taxon>Rhizobiaceae</taxon>
        <taxon>Rhizobium/Agrobacterium group</taxon>
        <taxon>Rhizobium</taxon>
    </lineage>
</organism>
<dbReference type="PANTHER" id="PTHR23076">
    <property type="entry name" value="METALLOPROTEASE M41 FTSH"/>
    <property type="match status" value="1"/>
</dbReference>
<dbReference type="InterPro" id="IPR000642">
    <property type="entry name" value="Peptidase_M41"/>
</dbReference>
<evidence type="ECO:0000256" key="1">
    <source>
        <dbReference type="RuleBase" id="RU003651"/>
    </source>
</evidence>
<proteinExistence type="inferred from homology"/>
<dbReference type="GO" id="GO:0030163">
    <property type="term" value="P:protein catabolic process"/>
    <property type="evidence" value="ECO:0007669"/>
    <property type="project" value="TreeGrafter"/>
</dbReference>
<dbReference type="Gene3D" id="3.40.50.300">
    <property type="entry name" value="P-loop containing nucleotide triphosphate hydrolases"/>
    <property type="match status" value="1"/>
</dbReference>
<dbReference type="InterPro" id="IPR003960">
    <property type="entry name" value="ATPase_AAA_CS"/>
</dbReference>
<gene>
    <name evidence="3" type="ORF">ELH40_37940</name>
</gene>
<dbReference type="InterPro" id="IPR037219">
    <property type="entry name" value="Peptidase_M41-like"/>
</dbReference>
<protein>
    <submittedName>
        <fullName evidence="3">AAA family ATPase</fullName>
    </submittedName>
</protein>
<dbReference type="SUPFAM" id="SSF52540">
    <property type="entry name" value="P-loop containing nucleoside triphosphate hydrolases"/>
    <property type="match status" value="1"/>
</dbReference>